<feature type="domain" description="Cytochrome c" evidence="11">
    <location>
        <begin position="59"/>
        <end position="169"/>
    </location>
</feature>
<organism evidence="12 13">
    <name type="scientific">Arcobacter nitrofigilis (strain ATCC 33309 / DSM 7299 / CCUG 15893 / LMG 7604 / NCTC 12251 / CI)</name>
    <name type="common">Campylobacter nitrofigilis</name>
    <dbReference type="NCBI Taxonomy" id="572480"/>
    <lineage>
        <taxon>Bacteria</taxon>
        <taxon>Pseudomonadati</taxon>
        <taxon>Campylobacterota</taxon>
        <taxon>Epsilonproteobacteria</taxon>
        <taxon>Campylobacterales</taxon>
        <taxon>Arcobacteraceae</taxon>
        <taxon>Arcobacter</taxon>
    </lineage>
</organism>
<name>D5V7P9_ARCNC</name>
<dbReference type="GO" id="GO:0042597">
    <property type="term" value="C:periplasmic space"/>
    <property type="evidence" value="ECO:0007669"/>
    <property type="project" value="UniProtKB-SubCell"/>
</dbReference>
<evidence type="ECO:0000256" key="2">
    <source>
        <dbReference type="ARBA" id="ARBA00022617"/>
    </source>
</evidence>
<dbReference type="InterPro" id="IPR036909">
    <property type="entry name" value="Cyt_c-like_dom_sf"/>
</dbReference>
<evidence type="ECO:0000313" key="12">
    <source>
        <dbReference type="EMBL" id="ADG94669.1"/>
    </source>
</evidence>
<comment type="subcellular location">
    <subcellularLocation>
        <location evidence="1">Periplasm</location>
    </subcellularLocation>
</comment>
<dbReference type="EMBL" id="CP001999">
    <property type="protein sequence ID" value="ADG94669.1"/>
    <property type="molecule type" value="Genomic_DNA"/>
</dbReference>
<dbReference type="PANTHER" id="PTHR30600">
    <property type="entry name" value="CYTOCHROME C PEROXIDASE-RELATED"/>
    <property type="match status" value="1"/>
</dbReference>
<feature type="binding site" description="axial binding residue" evidence="9">
    <location>
        <position position="295"/>
    </location>
    <ligand>
        <name>heme c</name>
        <dbReference type="ChEBI" id="CHEBI:61717"/>
        <label>2</label>
    </ligand>
    <ligandPart>
        <name>Fe</name>
        <dbReference type="ChEBI" id="CHEBI:18248"/>
    </ligandPart>
</feature>
<proteinExistence type="predicted"/>
<dbReference type="OrthoDB" id="9805202at2"/>
<keyword evidence="4 10" id="KW-0732">Signal</keyword>
<keyword evidence="12" id="KW-0575">Peroxidase</keyword>
<dbReference type="GO" id="GO:0020037">
    <property type="term" value="F:heme binding"/>
    <property type="evidence" value="ECO:0007669"/>
    <property type="project" value="InterPro"/>
</dbReference>
<dbReference type="GO" id="GO:0009055">
    <property type="term" value="F:electron transfer activity"/>
    <property type="evidence" value="ECO:0007669"/>
    <property type="project" value="InterPro"/>
</dbReference>
<gene>
    <name evidence="12" type="ordered locus">Arnit_3021</name>
</gene>
<evidence type="ECO:0000256" key="8">
    <source>
        <dbReference type="PIRSR" id="PIRSR000294-1"/>
    </source>
</evidence>
<feature type="binding site" description="covalent" evidence="8">
    <location>
        <position position="227"/>
    </location>
    <ligand>
        <name>heme c</name>
        <dbReference type="ChEBI" id="CHEBI:61717"/>
        <label>2</label>
    </ligand>
</feature>
<dbReference type="RefSeq" id="WP_013136814.1">
    <property type="nucleotide sequence ID" value="NC_014166.1"/>
</dbReference>
<sequence length="344" mass="37687" precursor="true">MKKFVLTSTLVLFSAVSLFGMTDSSLLEKAKNSGLKAIPKSELEILKLVDDPNNPITAKKVELGKKLYFEPRLSKSGLISCNTCHNLAMGGVDGVSAAIGHKWTANPHHLNSPTVYNSVLNKVQFWNGRSPHLEDQAQGPIQAGPEMAAPSKLVVNRVTSMKGYVDEFKDTYGDNVKIDFKLIADTIAVFERTLITPSRYDDFMNGNLSSLSKEEKKGLNLFIDKGCIGCHNDIGLGGTMQPFATAAKYKFANLGDFKGDKNRMVKTPTLRNIEETAPYFHNGGVWSLKEAVKVMGSTQLGLKISDNDAKEIVTFLKSLTGEKPKITYPILPIATKTTPKPDMN</sequence>
<dbReference type="Gene3D" id="1.10.760.10">
    <property type="entry name" value="Cytochrome c-like domain"/>
    <property type="match status" value="2"/>
</dbReference>
<dbReference type="PANTHER" id="PTHR30600:SF7">
    <property type="entry name" value="CYTOCHROME C PEROXIDASE-RELATED"/>
    <property type="match status" value="1"/>
</dbReference>
<comment type="PTM">
    <text evidence="8">Binds 2 heme groups per subunit.</text>
</comment>
<evidence type="ECO:0000259" key="11">
    <source>
        <dbReference type="PROSITE" id="PS51007"/>
    </source>
</evidence>
<dbReference type="PROSITE" id="PS51007">
    <property type="entry name" value="CYTC"/>
    <property type="match status" value="2"/>
</dbReference>
<dbReference type="KEGG" id="ant:Arnit_3021"/>
<dbReference type="SUPFAM" id="SSF46626">
    <property type="entry name" value="Cytochrome c"/>
    <property type="match status" value="2"/>
</dbReference>
<evidence type="ECO:0000313" key="13">
    <source>
        <dbReference type="Proteomes" id="UP000000939"/>
    </source>
</evidence>
<dbReference type="eggNOG" id="COG1858">
    <property type="taxonomic scope" value="Bacteria"/>
</dbReference>
<feature type="domain" description="Cytochrome c" evidence="11">
    <location>
        <begin position="213"/>
        <end position="320"/>
    </location>
</feature>
<evidence type="ECO:0000256" key="4">
    <source>
        <dbReference type="ARBA" id="ARBA00022729"/>
    </source>
</evidence>
<feature type="binding site" description="axial binding residue" evidence="9">
    <location>
        <position position="231"/>
    </location>
    <ligand>
        <name>heme c</name>
        <dbReference type="ChEBI" id="CHEBI:61717"/>
        <label>2</label>
    </ligand>
    <ligandPart>
        <name>Fe</name>
        <dbReference type="ChEBI" id="CHEBI:18248"/>
    </ligandPart>
</feature>
<dbReference type="InterPro" id="IPR004852">
    <property type="entry name" value="Di-haem_cyt_c_peroxidsae"/>
</dbReference>
<protein>
    <submittedName>
        <fullName evidence="12">Cytochrome-c peroxidase</fullName>
        <ecNumber evidence="12">1.11.1.5</ecNumber>
    </submittedName>
</protein>
<dbReference type="Proteomes" id="UP000000939">
    <property type="component" value="Chromosome"/>
</dbReference>
<dbReference type="HOGENOM" id="CLU_034652_1_0_7"/>
<evidence type="ECO:0000256" key="5">
    <source>
        <dbReference type="ARBA" id="ARBA00022764"/>
    </source>
</evidence>
<feature type="signal peptide" evidence="10">
    <location>
        <begin position="1"/>
        <end position="20"/>
    </location>
</feature>
<keyword evidence="7 9" id="KW-0408">Iron</keyword>
<feature type="binding site" description="axial binding residue" evidence="9">
    <location>
        <position position="101"/>
    </location>
    <ligand>
        <name>heme c</name>
        <dbReference type="ChEBI" id="CHEBI:61717"/>
        <label>1</label>
    </ligand>
    <ligandPart>
        <name>Fe</name>
        <dbReference type="ChEBI" id="CHEBI:18248"/>
    </ligandPart>
</feature>
<dbReference type="PIRSF" id="PIRSF000294">
    <property type="entry name" value="Cytochrome-c_peroxidase"/>
    <property type="match status" value="1"/>
</dbReference>
<evidence type="ECO:0000256" key="6">
    <source>
        <dbReference type="ARBA" id="ARBA00023002"/>
    </source>
</evidence>
<feature type="chain" id="PRO_5003078094" evidence="10">
    <location>
        <begin position="21"/>
        <end position="344"/>
    </location>
</feature>
<dbReference type="EC" id="1.11.1.5" evidence="12"/>
<feature type="binding site" description="covalent" evidence="8">
    <location>
        <position position="84"/>
    </location>
    <ligand>
        <name>heme c</name>
        <dbReference type="ChEBI" id="CHEBI:61717"/>
        <label>1</label>
    </ligand>
</feature>
<dbReference type="InterPro" id="IPR051395">
    <property type="entry name" value="Cytochrome_c_Peroxidase/MauG"/>
</dbReference>
<evidence type="ECO:0000256" key="7">
    <source>
        <dbReference type="ARBA" id="ARBA00023004"/>
    </source>
</evidence>
<keyword evidence="3 9" id="KW-0479">Metal-binding</keyword>
<keyword evidence="2 8" id="KW-0349">Heme</keyword>
<dbReference type="GO" id="GO:0004130">
    <property type="term" value="F:cytochrome-c peroxidase activity"/>
    <property type="evidence" value="ECO:0007669"/>
    <property type="project" value="UniProtKB-EC"/>
</dbReference>
<dbReference type="STRING" id="572480.Arnit_3021"/>
<evidence type="ECO:0000256" key="10">
    <source>
        <dbReference type="SAM" id="SignalP"/>
    </source>
</evidence>
<feature type="binding site" description="covalent" evidence="8">
    <location>
        <position position="230"/>
    </location>
    <ligand>
        <name>heme c</name>
        <dbReference type="ChEBI" id="CHEBI:61717"/>
        <label>2</label>
    </ligand>
</feature>
<keyword evidence="5" id="KW-0574">Periplasm</keyword>
<dbReference type="InterPro" id="IPR026259">
    <property type="entry name" value="MauG/Cytc_peroxidase"/>
</dbReference>
<dbReference type="InterPro" id="IPR009056">
    <property type="entry name" value="Cyt_c-like_dom"/>
</dbReference>
<dbReference type="AlphaFoldDB" id="D5V7P9"/>
<keyword evidence="13" id="KW-1185">Reference proteome</keyword>
<keyword evidence="6 12" id="KW-0560">Oxidoreductase</keyword>
<dbReference type="GO" id="GO:0046872">
    <property type="term" value="F:metal ion binding"/>
    <property type="evidence" value="ECO:0007669"/>
    <property type="project" value="UniProtKB-KW"/>
</dbReference>
<evidence type="ECO:0000256" key="9">
    <source>
        <dbReference type="PIRSR" id="PIRSR000294-2"/>
    </source>
</evidence>
<evidence type="ECO:0000256" key="1">
    <source>
        <dbReference type="ARBA" id="ARBA00004418"/>
    </source>
</evidence>
<comment type="cofactor">
    <cofactor evidence="8">
        <name>heme</name>
        <dbReference type="ChEBI" id="CHEBI:30413"/>
    </cofactor>
    <text evidence="8">Binds 2 heme groups.</text>
</comment>
<evidence type="ECO:0000256" key="3">
    <source>
        <dbReference type="ARBA" id="ARBA00022723"/>
    </source>
</evidence>
<feature type="binding site" description="axial binding residue" evidence="9">
    <location>
        <position position="85"/>
    </location>
    <ligand>
        <name>heme c</name>
        <dbReference type="ChEBI" id="CHEBI:61717"/>
        <label>1</label>
    </ligand>
    <ligandPart>
        <name>Fe</name>
        <dbReference type="ChEBI" id="CHEBI:18248"/>
    </ligandPart>
</feature>
<dbReference type="Pfam" id="PF00034">
    <property type="entry name" value="Cytochrom_C"/>
    <property type="match status" value="1"/>
</dbReference>
<dbReference type="Pfam" id="PF03150">
    <property type="entry name" value="CCP_MauG"/>
    <property type="match status" value="1"/>
</dbReference>
<feature type="binding site" description="covalent" evidence="8">
    <location>
        <position position="81"/>
    </location>
    <ligand>
        <name>heme c</name>
        <dbReference type="ChEBI" id="CHEBI:61717"/>
        <label>1</label>
    </ligand>
</feature>
<accession>D5V7P9</accession>
<reference evidence="12 13" key="1">
    <citation type="journal article" date="2010" name="Stand. Genomic Sci.">
        <title>Complete genome sequence of Arcobacter nitrofigilis type strain (CI).</title>
        <authorList>
            <person name="Pati A."/>
            <person name="Gronow S."/>
            <person name="Lapidus A."/>
            <person name="Copeland A."/>
            <person name="Glavina Del Rio T."/>
            <person name="Nolan M."/>
            <person name="Lucas S."/>
            <person name="Tice H."/>
            <person name="Cheng J.F."/>
            <person name="Han C."/>
            <person name="Chertkov O."/>
            <person name="Bruce D."/>
            <person name="Tapia R."/>
            <person name="Goodwin L."/>
            <person name="Pitluck S."/>
            <person name="Liolios K."/>
            <person name="Ivanova N."/>
            <person name="Mavromatis K."/>
            <person name="Chen A."/>
            <person name="Palaniappan K."/>
            <person name="Land M."/>
            <person name="Hauser L."/>
            <person name="Chang Y.J."/>
            <person name="Jeffries C.D."/>
            <person name="Detter J.C."/>
            <person name="Rohde M."/>
            <person name="Goker M."/>
            <person name="Bristow J."/>
            <person name="Eisen J.A."/>
            <person name="Markowitz V."/>
            <person name="Hugenholtz P."/>
            <person name="Klenk H.P."/>
            <person name="Kyrpides N.C."/>
        </authorList>
    </citation>
    <scope>NUCLEOTIDE SEQUENCE [LARGE SCALE GENOMIC DNA]</scope>
    <source>
        <strain evidence="13">ATCC 33309 / DSM 7299 / CCUG 15893 / LMG 7604 / NCTC 12251 / CI</strain>
    </source>
</reference>